<proteinExistence type="predicted"/>
<comment type="caution">
    <text evidence="1">The sequence shown here is derived from an EMBL/GenBank/DDBJ whole genome shotgun (WGS) entry which is preliminary data.</text>
</comment>
<dbReference type="EMBL" id="AMCI01007789">
    <property type="protein sequence ID" value="EJW92043.1"/>
    <property type="molecule type" value="Genomic_DNA"/>
</dbReference>
<sequence>MKMKNKEFMMLQLFADGDNNDMTARSFQLEFKNLLQAVFKKTAYFADFFGGELEALDGVRENETAFYVKTSDIPVTVGTGYDKTATKAFGTGTGSSSRFGERKEIIYKDTPVNYSWSWNFHEGIDRHTVNNDFDVAVADRLELQAQAKTKAFNKQHGKFISQSAGKSLEITDYTADSVLKLFNELSKHFNNIEAIGTKKIKVCSDLYNAIVDHPLNTAAKHSTVNIDGNEVVKFKGFLVEEVPDELFQSTDCAYAYIAGVGKAFTGINTARTIESEDFDGVALQGAGKAGEFILKDNKKAVVKVTKNG</sequence>
<organism evidence="1">
    <name type="scientific">gut metagenome</name>
    <dbReference type="NCBI Taxonomy" id="749906"/>
    <lineage>
        <taxon>unclassified sequences</taxon>
        <taxon>metagenomes</taxon>
        <taxon>organismal metagenomes</taxon>
    </lineage>
</organism>
<name>J9FCB6_9ZZZZ</name>
<reference evidence="1" key="1">
    <citation type="journal article" date="2012" name="PLoS ONE">
        <title>Gene sets for utilization of primary and secondary nutrition supplies in the distal gut of endangered iberian lynx.</title>
        <authorList>
            <person name="Alcaide M."/>
            <person name="Messina E."/>
            <person name="Richter M."/>
            <person name="Bargiela R."/>
            <person name="Peplies J."/>
            <person name="Huws S.A."/>
            <person name="Newbold C.J."/>
            <person name="Golyshin P.N."/>
            <person name="Simon M.A."/>
            <person name="Lopez G."/>
            <person name="Yakimov M.M."/>
            <person name="Ferrer M."/>
        </authorList>
    </citation>
    <scope>NUCLEOTIDE SEQUENCE</scope>
</reference>
<dbReference type="AlphaFoldDB" id="J9FCB6"/>
<evidence type="ECO:0000313" key="1">
    <source>
        <dbReference type="EMBL" id="EJW92043.1"/>
    </source>
</evidence>
<accession>J9FCB6</accession>
<protein>
    <submittedName>
        <fullName evidence="1">Major capsid protein</fullName>
    </submittedName>
</protein>
<gene>
    <name evidence="1" type="ORF">EVA_19848</name>
</gene>